<feature type="region of interest" description="Disordered" evidence="1">
    <location>
        <begin position="29"/>
        <end position="84"/>
    </location>
</feature>
<sequence length="84" mass="9296">MEFTPLCSLRRQAPAVPDSYIRCLYVAGNRRKTKKSSEASSEDEEAKKPPAPGSHSLGTQRIHREASVLTTKKIGDQLRQTNLG</sequence>
<name>A0A5B0LU50_PUCGR</name>
<proteinExistence type="predicted"/>
<reference evidence="4 5" key="1">
    <citation type="submission" date="2019-05" db="EMBL/GenBank/DDBJ databases">
        <title>Emergence of the Ug99 lineage of the wheat stem rust pathogen through somatic hybridization.</title>
        <authorList>
            <person name="Li F."/>
            <person name="Upadhyaya N.M."/>
            <person name="Sperschneider J."/>
            <person name="Matny O."/>
            <person name="Nguyen-Phuc H."/>
            <person name="Mago R."/>
            <person name="Raley C."/>
            <person name="Miller M.E."/>
            <person name="Silverstein K.A.T."/>
            <person name="Henningsen E."/>
            <person name="Hirsch C.D."/>
            <person name="Visser B."/>
            <person name="Pretorius Z.A."/>
            <person name="Steffenson B.J."/>
            <person name="Schwessinger B."/>
            <person name="Dodds P.N."/>
            <person name="Figueroa M."/>
        </authorList>
    </citation>
    <scope>NUCLEOTIDE SEQUENCE [LARGE SCALE GENOMIC DNA]</scope>
    <source>
        <strain evidence="2">21-0</strain>
        <strain evidence="3 5">Ug99</strain>
    </source>
</reference>
<protein>
    <submittedName>
        <fullName evidence="2">Uncharacterized protein</fullName>
    </submittedName>
</protein>
<dbReference type="EMBL" id="VSWC01000184">
    <property type="protein sequence ID" value="KAA1067599.1"/>
    <property type="molecule type" value="Genomic_DNA"/>
</dbReference>
<dbReference type="AlphaFoldDB" id="A0A5B0LU50"/>
<dbReference type="Proteomes" id="UP000325313">
    <property type="component" value="Unassembled WGS sequence"/>
</dbReference>
<evidence type="ECO:0000313" key="5">
    <source>
        <dbReference type="Proteomes" id="UP000325313"/>
    </source>
</evidence>
<dbReference type="EMBL" id="VDEP01000377">
    <property type="protein sequence ID" value="KAA1092157.1"/>
    <property type="molecule type" value="Genomic_DNA"/>
</dbReference>
<accession>A0A5B0LU50</accession>
<organism evidence="2 4">
    <name type="scientific">Puccinia graminis f. sp. tritici</name>
    <dbReference type="NCBI Taxonomy" id="56615"/>
    <lineage>
        <taxon>Eukaryota</taxon>
        <taxon>Fungi</taxon>
        <taxon>Dikarya</taxon>
        <taxon>Basidiomycota</taxon>
        <taxon>Pucciniomycotina</taxon>
        <taxon>Pucciniomycetes</taxon>
        <taxon>Pucciniales</taxon>
        <taxon>Pucciniaceae</taxon>
        <taxon>Puccinia</taxon>
    </lineage>
</organism>
<gene>
    <name evidence="2" type="ORF">PGT21_010999</name>
    <name evidence="3" type="ORF">PGTUg99_009804</name>
</gene>
<evidence type="ECO:0000256" key="1">
    <source>
        <dbReference type="SAM" id="MobiDB-lite"/>
    </source>
</evidence>
<keyword evidence="4" id="KW-1185">Reference proteome</keyword>
<evidence type="ECO:0000313" key="4">
    <source>
        <dbReference type="Proteomes" id="UP000324748"/>
    </source>
</evidence>
<dbReference type="Proteomes" id="UP000324748">
    <property type="component" value="Unassembled WGS sequence"/>
</dbReference>
<evidence type="ECO:0000313" key="3">
    <source>
        <dbReference type="EMBL" id="KAA1092157.1"/>
    </source>
</evidence>
<evidence type="ECO:0000313" key="2">
    <source>
        <dbReference type="EMBL" id="KAA1067599.1"/>
    </source>
</evidence>
<comment type="caution">
    <text evidence="2">The sequence shown here is derived from an EMBL/GenBank/DDBJ whole genome shotgun (WGS) entry which is preliminary data.</text>
</comment>